<comment type="caution">
    <text evidence="3">The sequence shown here is derived from an EMBL/GenBank/DDBJ whole genome shotgun (WGS) entry which is preliminary data.</text>
</comment>
<feature type="compositionally biased region" description="Basic and acidic residues" evidence="1">
    <location>
        <begin position="74"/>
        <end position="116"/>
    </location>
</feature>
<name>A0A399J6V9_9RHOB</name>
<accession>A0A399J6V9</accession>
<sequence>MTHPIVRNAIRTMLAGSLALGMASAPALARSPGPADDCGKGQTCTDQRAPSSNSNQRDNSHSTPAKPGAPQSSRDQRVKSEPRDTRKGSHDTAHRDNRDGRKFHQLTAHERSELPRLPKGQSYRRDGDKIVRVNDDTGAILAILGLFAVLANTR</sequence>
<evidence type="ECO:0008006" key="5">
    <source>
        <dbReference type="Google" id="ProtNLM"/>
    </source>
</evidence>
<feature type="compositionally biased region" description="Polar residues" evidence="1">
    <location>
        <begin position="42"/>
        <end position="63"/>
    </location>
</feature>
<keyword evidence="4" id="KW-1185">Reference proteome</keyword>
<dbReference type="EMBL" id="QWJJ01000004">
    <property type="protein sequence ID" value="RII39722.1"/>
    <property type="molecule type" value="Genomic_DNA"/>
</dbReference>
<keyword evidence="2" id="KW-0732">Signal</keyword>
<evidence type="ECO:0000313" key="3">
    <source>
        <dbReference type="EMBL" id="RII39722.1"/>
    </source>
</evidence>
<evidence type="ECO:0000313" key="4">
    <source>
        <dbReference type="Proteomes" id="UP000265848"/>
    </source>
</evidence>
<protein>
    <recommendedName>
        <fullName evidence="5">RcnB family protein</fullName>
    </recommendedName>
</protein>
<dbReference type="Proteomes" id="UP000265848">
    <property type="component" value="Unassembled WGS sequence"/>
</dbReference>
<reference evidence="3 4" key="1">
    <citation type="submission" date="2018-08" db="EMBL/GenBank/DDBJ databases">
        <title>Pseudooceanicola sediminis CY03 in the family Rhodobacteracea.</title>
        <authorList>
            <person name="Zhang Y.-J."/>
        </authorList>
    </citation>
    <scope>NUCLEOTIDE SEQUENCE [LARGE SCALE GENOMIC DNA]</scope>
    <source>
        <strain evidence="3 4">CY03</strain>
    </source>
</reference>
<organism evidence="3 4">
    <name type="scientific">Pseudooceanicola sediminis</name>
    <dbReference type="NCBI Taxonomy" id="2211117"/>
    <lineage>
        <taxon>Bacteria</taxon>
        <taxon>Pseudomonadati</taxon>
        <taxon>Pseudomonadota</taxon>
        <taxon>Alphaproteobacteria</taxon>
        <taxon>Rhodobacterales</taxon>
        <taxon>Paracoccaceae</taxon>
        <taxon>Pseudooceanicola</taxon>
    </lineage>
</organism>
<feature type="chain" id="PRO_5017395568" description="RcnB family protein" evidence="2">
    <location>
        <begin position="30"/>
        <end position="154"/>
    </location>
</feature>
<evidence type="ECO:0000256" key="2">
    <source>
        <dbReference type="SAM" id="SignalP"/>
    </source>
</evidence>
<feature type="signal peptide" evidence="2">
    <location>
        <begin position="1"/>
        <end position="29"/>
    </location>
</feature>
<evidence type="ECO:0000256" key="1">
    <source>
        <dbReference type="SAM" id="MobiDB-lite"/>
    </source>
</evidence>
<feature type="region of interest" description="Disordered" evidence="1">
    <location>
        <begin position="27"/>
        <end position="123"/>
    </location>
</feature>
<gene>
    <name evidence="3" type="ORF">DL237_06145</name>
</gene>
<dbReference type="AlphaFoldDB" id="A0A399J6V9"/>
<dbReference type="RefSeq" id="WP_119398156.1">
    <property type="nucleotide sequence ID" value="NZ_QWJJ01000004.1"/>
</dbReference>
<proteinExistence type="predicted"/>